<evidence type="ECO:0000256" key="1">
    <source>
        <dbReference type="SAM" id="MobiDB-lite"/>
    </source>
</evidence>
<proteinExistence type="predicted"/>
<dbReference type="HOGENOM" id="CLU_3154772_0_0_5"/>
<evidence type="ECO:0000313" key="2">
    <source>
        <dbReference type="EMBL" id="AIQ90660.1"/>
    </source>
</evidence>
<dbReference type="KEGG" id="mor:MOC_2905"/>
<keyword evidence="3" id="KW-1185">Reference proteome</keyword>
<dbReference type="Proteomes" id="UP000029492">
    <property type="component" value="Chromosome"/>
</dbReference>
<protein>
    <submittedName>
        <fullName evidence="2">Protein of unassigned function</fullName>
    </submittedName>
</protein>
<dbReference type="EMBL" id="CP003811">
    <property type="protein sequence ID" value="AIQ90660.1"/>
    <property type="molecule type" value="Genomic_DNA"/>
</dbReference>
<dbReference type="AlphaFoldDB" id="A0A089NVT4"/>
<evidence type="ECO:0000313" key="3">
    <source>
        <dbReference type="Proteomes" id="UP000029492"/>
    </source>
</evidence>
<gene>
    <name evidence="2" type="ORF">MOC_2905</name>
</gene>
<sequence>MGRRWGQANERFATVERQQSTALRGRTRDLDPRDRAAIWPAARAFGRS</sequence>
<reference evidence="2 3" key="1">
    <citation type="journal article" date="2014" name="PLoS ONE">
        <title>Genome Information of Methylobacterium oryzae, a Plant-Probiotic Methylotroph in the Phyllosphere.</title>
        <authorList>
            <person name="Kwak M.J."/>
            <person name="Jeong H."/>
            <person name="Madhaiyan M."/>
            <person name="Lee Y."/>
            <person name="Sa T.M."/>
            <person name="Oh T.K."/>
            <person name="Kim J.F."/>
        </authorList>
    </citation>
    <scope>NUCLEOTIDE SEQUENCE [LARGE SCALE GENOMIC DNA]</scope>
    <source>
        <strain evidence="2 3">CBMB20</strain>
    </source>
</reference>
<organism evidence="2 3">
    <name type="scientific">Methylobacterium oryzae CBMB20</name>
    <dbReference type="NCBI Taxonomy" id="693986"/>
    <lineage>
        <taxon>Bacteria</taxon>
        <taxon>Pseudomonadati</taxon>
        <taxon>Pseudomonadota</taxon>
        <taxon>Alphaproteobacteria</taxon>
        <taxon>Hyphomicrobiales</taxon>
        <taxon>Methylobacteriaceae</taxon>
        <taxon>Methylobacterium</taxon>
    </lineage>
</organism>
<feature type="region of interest" description="Disordered" evidence="1">
    <location>
        <begin position="1"/>
        <end position="30"/>
    </location>
</feature>
<accession>A0A089NVT4</accession>
<name>A0A089NVT4_9HYPH</name>